<dbReference type="EMBL" id="CM047583">
    <property type="protein sequence ID" value="KAI9914148.1"/>
    <property type="molecule type" value="Genomic_DNA"/>
</dbReference>
<dbReference type="Proteomes" id="UP001163321">
    <property type="component" value="Chromosome 4"/>
</dbReference>
<organism evidence="1 2">
    <name type="scientific">Peronosclerospora sorghi</name>
    <dbReference type="NCBI Taxonomy" id="230839"/>
    <lineage>
        <taxon>Eukaryota</taxon>
        <taxon>Sar</taxon>
        <taxon>Stramenopiles</taxon>
        <taxon>Oomycota</taxon>
        <taxon>Peronosporomycetes</taxon>
        <taxon>Peronosporales</taxon>
        <taxon>Peronosporaceae</taxon>
        <taxon>Peronosclerospora</taxon>
    </lineage>
</organism>
<evidence type="ECO:0000313" key="1">
    <source>
        <dbReference type="EMBL" id="KAI9914148.1"/>
    </source>
</evidence>
<comment type="caution">
    <text evidence="1">The sequence shown here is derived from an EMBL/GenBank/DDBJ whole genome shotgun (WGS) entry which is preliminary data.</text>
</comment>
<accession>A0ACC0W867</accession>
<protein>
    <submittedName>
        <fullName evidence="1">Uncharacterized protein</fullName>
    </submittedName>
</protein>
<sequence>MNNAVRDGVQVEADQSNYMHQVLSKSPQAPNTKRVESSAMKQQNEAAKEMLGWVSGYRDPEIIRRKESMRCKRKQTKRFGVTSEKQQRQALLQLKSIDGTNSSRDSDKGDSMSSDYSPMEDEDSEEDEIEVVSLLIDESDEERVRVKRKRVRRNRAGESTFKRKKMRLRKPAVEHKSVTRTSFH</sequence>
<reference evidence="1 2" key="1">
    <citation type="journal article" date="2022" name="bioRxiv">
        <title>The genome of the oomycete Peronosclerospora sorghi, a cosmopolitan pathogen of maize and sorghum, is inflated with dispersed pseudogenes.</title>
        <authorList>
            <person name="Fletcher K."/>
            <person name="Martin F."/>
            <person name="Isakeit T."/>
            <person name="Cavanaugh K."/>
            <person name="Magill C."/>
            <person name="Michelmore R."/>
        </authorList>
    </citation>
    <scope>NUCLEOTIDE SEQUENCE [LARGE SCALE GENOMIC DNA]</scope>
    <source>
        <strain evidence="1">P6</strain>
    </source>
</reference>
<keyword evidence="2" id="KW-1185">Reference proteome</keyword>
<name>A0ACC0W867_9STRA</name>
<gene>
    <name evidence="1" type="ORF">PsorP6_005936</name>
</gene>
<evidence type="ECO:0000313" key="2">
    <source>
        <dbReference type="Proteomes" id="UP001163321"/>
    </source>
</evidence>
<proteinExistence type="predicted"/>